<dbReference type="EC" id="5.4.2.12" evidence="1"/>
<dbReference type="Proteomes" id="UP001519325">
    <property type="component" value="Unassembled WGS sequence"/>
</dbReference>
<dbReference type="SUPFAM" id="SSF53254">
    <property type="entry name" value="Phosphoglycerate mutase-like"/>
    <property type="match status" value="1"/>
</dbReference>
<dbReference type="SMART" id="SM00855">
    <property type="entry name" value="PGAM"/>
    <property type="match status" value="1"/>
</dbReference>
<sequence>MRTLFVIAHPEATHHVDGLVGGWYDSRLTPAGSVAAAAIAESLRARIPESAGAELFSSDLRRAHEAAAIIGARLQVQPKLDRRLREKSYGEAEGKSQDWLRRRFVPPPAVGERLSHDEGIAGSERMIDFGQRVYAAMDAVLRRDCEHQIIVTHGGVITFAVAAWLALPLEVLGYARFAAEPGSITELSEDDYFHNRRLVTLGDVGHLR</sequence>
<dbReference type="Pfam" id="PF00300">
    <property type="entry name" value="His_Phos_1"/>
    <property type="match status" value="1"/>
</dbReference>
<dbReference type="PANTHER" id="PTHR48100">
    <property type="entry name" value="BROAD-SPECIFICITY PHOSPHATASE YOR283W-RELATED"/>
    <property type="match status" value="1"/>
</dbReference>
<keyword evidence="2" id="KW-1185">Reference proteome</keyword>
<reference evidence="1 2" key="1">
    <citation type="submission" date="2021-03" db="EMBL/GenBank/DDBJ databases">
        <title>Sequencing the genomes of 1000 actinobacteria strains.</title>
        <authorList>
            <person name="Klenk H.-P."/>
        </authorList>
    </citation>
    <scope>NUCLEOTIDE SEQUENCE [LARGE SCALE GENOMIC DNA]</scope>
    <source>
        <strain evidence="1 2">DSM 45516</strain>
    </source>
</reference>
<accession>A0ABS4QDX3</accession>
<dbReference type="InterPro" id="IPR029033">
    <property type="entry name" value="His_PPase_superfam"/>
</dbReference>
<dbReference type="EMBL" id="JAGGMR010000001">
    <property type="protein sequence ID" value="MBP2189895.1"/>
    <property type="molecule type" value="Genomic_DNA"/>
</dbReference>
<evidence type="ECO:0000313" key="2">
    <source>
        <dbReference type="Proteomes" id="UP001519325"/>
    </source>
</evidence>
<organism evidence="1 2">
    <name type="scientific">Nocardia goodfellowii</name>
    <dbReference type="NCBI Taxonomy" id="882446"/>
    <lineage>
        <taxon>Bacteria</taxon>
        <taxon>Bacillati</taxon>
        <taxon>Actinomycetota</taxon>
        <taxon>Actinomycetes</taxon>
        <taxon>Mycobacteriales</taxon>
        <taxon>Nocardiaceae</taxon>
        <taxon>Nocardia</taxon>
    </lineage>
</organism>
<keyword evidence="1" id="KW-0413">Isomerase</keyword>
<dbReference type="RefSeq" id="WP_209889259.1">
    <property type="nucleotide sequence ID" value="NZ_JAGGMR010000001.1"/>
</dbReference>
<name>A0ABS4QDX3_9NOCA</name>
<dbReference type="CDD" id="cd07067">
    <property type="entry name" value="HP_PGM_like"/>
    <property type="match status" value="1"/>
</dbReference>
<dbReference type="Gene3D" id="3.40.50.1240">
    <property type="entry name" value="Phosphoglycerate mutase-like"/>
    <property type="match status" value="1"/>
</dbReference>
<dbReference type="InterPro" id="IPR050275">
    <property type="entry name" value="PGM_Phosphatase"/>
</dbReference>
<evidence type="ECO:0000313" key="1">
    <source>
        <dbReference type="EMBL" id="MBP2189895.1"/>
    </source>
</evidence>
<dbReference type="PANTHER" id="PTHR48100:SF1">
    <property type="entry name" value="HISTIDINE PHOSPHATASE FAMILY PROTEIN-RELATED"/>
    <property type="match status" value="1"/>
</dbReference>
<dbReference type="InterPro" id="IPR013078">
    <property type="entry name" value="His_Pase_superF_clade-1"/>
</dbReference>
<protein>
    <submittedName>
        <fullName evidence="1">Phosphoglycerate mutase</fullName>
        <ecNumber evidence="1">5.4.2.12</ecNumber>
    </submittedName>
</protein>
<dbReference type="GO" id="GO:0004619">
    <property type="term" value="F:phosphoglycerate mutase activity"/>
    <property type="evidence" value="ECO:0007669"/>
    <property type="project" value="UniProtKB-EC"/>
</dbReference>
<comment type="caution">
    <text evidence="1">The sequence shown here is derived from an EMBL/GenBank/DDBJ whole genome shotgun (WGS) entry which is preliminary data.</text>
</comment>
<proteinExistence type="predicted"/>
<gene>
    <name evidence="1" type="ORF">BJ987_002796</name>
</gene>